<sequence length="316" mass="33273">MGRRGLVPVLASALLVGSCSLEDPPGGDDRMSIATGGSGGVYQVYGGGVAEMFSANGHPTTAETTSASVDNLFLVADGDSEVAFTLADTAIDAVQGKESFDGEKLPLRALGTLYSNFTHVVALKSSGIEKIEDLKGKTVSLGSPNSGTEVIGLRLLEVAGLDPDEDVTKRSLGVGESAAALREGSLDAFVWSGGLPTGAITDLATTDDIVLLPLDAYLPELNERYGEAYVEAEVEAGEYPNVAPVKTISVPNLLMVREDMDPALAHDLLKLMFDHKAELAEVHPSAEKLTLEDAQKVVEPVELHEGAQRYYEEAAE</sequence>
<dbReference type="PANTHER" id="PTHR42941">
    <property type="entry name" value="SLL1037 PROTEIN"/>
    <property type="match status" value="1"/>
</dbReference>
<accession>A0ABT4RGU9</accession>
<proteinExistence type="predicted"/>
<dbReference type="EMBL" id="JAPCID010000011">
    <property type="protein sequence ID" value="MDA0137713.1"/>
    <property type="molecule type" value="Genomic_DNA"/>
</dbReference>
<dbReference type="PROSITE" id="PS51257">
    <property type="entry name" value="PROKAR_LIPOPROTEIN"/>
    <property type="match status" value="1"/>
</dbReference>
<organism evidence="1 2">
    <name type="scientific">Solirubrobacter deserti</name>
    <dbReference type="NCBI Taxonomy" id="2282478"/>
    <lineage>
        <taxon>Bacteria</taxon>
        <taxon>Bacillati</taxon>
        <taxon>Actinomycetota</taxon>
        <taxon>Thermoleophilia</taxon>
        <taxon>Solirubrobacterales</taxon>
        <taxon>Solirubrobacteraceae</taxon>
        <taxon>Solirubrobacter</taxon>
    </lineage>
</organism>
<dbReference type="InterPro" id="IPR011852">
    <property type="entry name" value="TRAP_TAXI"/>
</dbReference>
<reference evidence="1" key="1">
    <citation type="submission" date="2022-10" db="EMBL/GenBank/DDBJ databases">
        <title>The WGS of Solirubrobacter sp. CPCC 204708.</title>
        <authorList>
            <person name="Jiang Z."/>
        </authorList>
    </citation>
    <scope>NUCLEOTIDE SEQUENCE</scope>
    <source>
        <strain evidence="1">CPCC 204708</strain>
    </source>
</reference>
<dbReference type="NCBIfam" id="TIGR02122">
    <property type="entry name" value="TRAP_TAXI"/>
    <property type="match status" value="1"/>
</dbReference>
<dbReference type="Gene3D" id="3.40.190.10">
    <property type="entry name" value="Periplasmic binding protein-like II"/>
    <property type="match status" value="2"/>
</dbReference>
<evidence type="ECO:0000313" key="2">
    <source>
        <dbReference type="Proteomes" id="UP001147700"/>
    </source>
</evidence>
<dbReference type="Pfam" id="PF16868">
    <property type="entry name" value="NMT1_3"/>
    <property type="match status" value="1"/>
</dbReference>
<evidence type="ECO:0000313" key="1">
    <source>
        <dbReference type="EMBL" id="MDA0137713.1"/>
    </source>
</evidence>
<gene>
    <name evidence="1" type="ORF">OJ962_09405</name>
</gene>
<keyword evidence="2" id="KW-1185">Reference proteome</keyword>
<comment type="caution">
    <text evidence="1">The sequence shown here is derived from an EMBL/GenBank/DDBJ whole genome shotgun (WGS) entry which is preliminary data.</text>
</comment>
<name>A0ABT4RGU9_9ACTN</name>
<dbReference type="RefSeq" id="WP_202953017.1">
    <property type="nucleotide sequence ID" value="NZ_JAPCID010000011.1"/>
</dbReference>
<dbReference type="Proteomes" id="UP001147700">
    <property type="component" value="Unassembled WGS sequence"/>
</dbReference>
<protein>
    <submittedName>
        <fullName evidence="1">TAXI family TRAP transporter solute-binding subunit</fullName>
    </submittedName>
</protein>
<dbReference type="SUPFAM" id="SSF53850">
    <property type="entry name" value="Periplasmic binding protein-like II"/>
    <property type="match status" value="1"/>
</dbReference>
<dbReference type="CDD" id="cd13569">
    <property type="entry name" value="PBP2_TAXI_TRAP_like_1"/>
    <property type="match status" value="1"/>
</dbReference>
<dbReference type="PANTHER" id="PTHR42941:SF1">
    <property type="entry name" value="SLL1037 PROTEIN"/>
    <property type="match status" value="1"/>
</dbReference>